<dbReference type="InterPro" id="IPR026766">
    <property type="entry name" value="Fam133"/>
</dbReference>
<dbReference type="Bgee" id="ENSAMXG00000038416">
    <property type="expression patterns" value="Expressed in muscle tissue and 14 other cell types or tissues"/>
</dbReference>
<proteinExistence type="inferred from homology"/>
<reference evidence="4" key="2">
    <citation type="journal article" date="2014" name="Nat. Commun.">
        <title>The cavefish genome reveals candidate genes for eye loss.</title>
        <authorList>
            <person name="McGaugh S.E."/>
            <person name="Gross J.B."/>
            <person name="Aken B."/>
            <person name="Blin M."/>
            <person name="Borowsky R."/>
            <person name="Chalopin D."/>
            <person name="Hinaux H."/>
            <person name="Jeffery W.R."/>
            <person name="Keene A."/>
            <person name="Ma L."/>
            <person name="Minx P."/>
            <person name="Murphy D."/>
            <person name="O'Quin K.E."/>
            <person name="Retaux S."/>
            <person name="Rohner N."/>
            <person name="Searle S.M."/>
            <person name="Stahl B.A."/>
            <person name="Tabin C."/>
            <person name="Volff J.N."/>
            <person name="Yoshizawa M."/>
            <person name="Warren W.C."/>
        </authorList>
    </citation>
    <scope>NUCLEOTIDE SEQUENCE [LARGE SCALE GENOMIC DNA]</scope>
    <source>
        <strain evidence="4">female</strain>
    </source>
</reference>
<evidence type="ECO:0000256" key="2">
    <source>
        <dbReference type="SAM" id="MobiDB-lite"/>
    </source>
</evidence>
<dbReference type="Ensembl" id="ENSAMXT00000046724.1">
    <property type="protein sequence ID" value="ENSAMXP00000031494.1"/>
    <property type="gene ID" value="ENSAMXG00000038416.1"/>
</dbReference>
<dbReference type="PANTHER" id="PTHR31911">
    <property type="entry name" value="PROTEIN FAM133"/>
    <property type="match status" value="1"/>
</dbReference>
<protein>
    <submittedName>
        <fullName evidence="3">Family with sequence similarity 133 member B</fullName>
    </submittedName>
</protein>
<reference evidence="3" key="3">
    <citation type="submission" date="2025-08" db="UniProtKB">
        <authorList>
            <consortium name="Ensembl"/>
        </authorList>
    </citation>
    <scope>IDENTIFICATION</scope>
</reference>
<keyword evidence="4" id="KW-1185">Reference proteome</keyword>
<name>A0A3B1IQK2_ASTMX</name>
<dbReference type="Proteomes" id="UP000018467">
    <property type="component" value="Unassembled WGS sequence"/>
</dbReference>
<comment type="similarity">
    <text evidence="1">Belongs to the FAM133 family.</text>
</comment>
<dbReference type="STRING" id="7994.ENSAMXP00000031494"/>
<reference evidence="4" key="1">
    <citation type="submission" date="2013-03" db="EMBL/GenBank/DDBJ databases">
        <authorList>
            <person name="Jeffery W."/>
            <person name="Warren W."/>
            <person name="Wilson R.K."/>
        </authorList>
    </citation>
    <scope>NUCLEOTIDE SEQUENCE</scope>
    <source>
        <strain evidence="4">female</strain>
    </source>
</reference>
<dbReference type="PANTHER" id="PTHR31911:SF1">
    <property type="entry name" value="FAMILY WITH SEQUENCE SIMILARITY 133 MEMBER B-RELATED"/>
    <property type="match status" value="1"/>
</dbReference>
<evidence type="ECO:0000313" key="3">
    <source>
        <dbReference type="Ensembl" id="ENSAMXP00000031494.1"/>
    </source>
</evidence>
<reference evidence="3" key="4">
    <citation type="submission" date="2025-09" db="UniProtKB">
        <authorList>
            <consortium name="Ensembl"/>
        </authorList>
    </citation>
    <scope>IDENTIFICATION</scope>
</reference>
<dbReference type="GeneTree" id="ENSGT00730000111097"/>
<dbReference type="AlphaFoldDB" id="A0A3B1IQK2"/>
<evidence type="ECO:0000313" key="4">
    <source>
        <dbReference type="Proteomes" id="UP000018467"/>
    </source>
</evidence>
<organism evidence="3 4">
    <name type="scientific">Astyanax mexicanus</name>
    <name type="common">Blind cave fish</name>
    <name type="synonym">Astyanax fasciatus mexicanus</name>
    <dbReference type="NCBI Taxonomy" id="7994"/>
    <lineage>
        <taxon>Eukaryota</taxon>
        <taxon>Metazoa</taxon>
        <taxon>Chordata</taxon>
        <taxon>Craniata</taxon>
        <taxon>Vertebrata</taxon>
        <taxon>Euteleostomi</taxon>
        <taxon>Actinopterygii</taxon>
        <taxon>Neopterygii</taxon>
        <taxon>Teleostei</taxon>
        <taxon>Ostariophysi</taxon>
        <taxon>Characiformes</taxon>
        <taxon>Characoidei</taxon>
        <taxon>Acestrorhamphidae</taxon>
        <taxon>Acestrorhamphinae</taxon>
        <taxon>Astyanax</taxon>
    </lineage>
</organism>
<sequence length="125" mass="14798">MGKRDNRVAYVNPIAAARARGPTPLSGPTIQDYLSRPRPTWEEVKEQLEKKKKGSKALADFEDKMNERWRKELEKNREKILGGGEKKEKDKKEKEKDKDKEKKEKEKEKDKKEVFFFKIKVNNHI</sequence>
<accession>A0A3B1IQK2</accession>
<feature type="region of interest" description="Disordered" evidence="2">
    <location>
        <begin position="73"/>
        <end position="109"/>
    </location>
</feature>
<dbReference type="InParanoid" id="A0A3B1IQK2"/>
<feature type="region of interest" description="Disordered" evidence="2">
    <location>
        <begin position="18"/>
        <end position="38"/>
    </location>
</feature>
<evidence type="ECO:0000256" key="1">
    <source>
        <dbReference type="ARBA" id="ARBA00009569"/>
    </source>
</evidence>